<sequence length="71" mass="7919">MVPKDDAGGRDAAHAFLVFLQLVGPSLRTLFTDYWPSAIPPHVSFPRLVALSLHQEKADYRKSRLLGTETL</sequence>
<dbReference type="Proteomes" id="UP000054196">
    <property type="component" value="Unassembled WGS sequence"/>
</dbReference>
<dbReference type="HOGENOM" id="CLU_2741285_0_0_1"/>
<proteinExistence type="predicted"/>
<gene>
    <name evidence="1" type="ORF">PUNSTDRAFT_55513</name>
</gene>
<protein>
    <submittedName>
        <fullName evidence="1">Uncharacterized protein</fullName>
    </submittedName>
</protein>
<dbReference type="RefSeq" id="XP_007388278.1">
    <property type="nucleotide sequence ID" value="XM_007388216.1"/>
</dbReference>
<dbReference type="KEGG" id="psq:PUNSTDRAFT_55513"/>
<reference evidence="2" key="1">
    <citation type="journal article" date="2012" name="Science">
        <title>The Paleozoic origin of enzymatic lignin decomposition reconstructed from 31 fungal genomes.</title>
        <authorList>
            <person name="Floudas D."/>
            <person name="Binder M."/>
            <person name="Riley R."/>
            <person name="Barry K."/>
            <person name="Blanchette R.A."/>
            <person name="Henrissat B."/>
            <person name="Martinez A.T."/>
            <person name="Otillar R."/>
            <person name="Spatafora J.W."/>
            <person name="Yadav J.S."/>
            <person name="Aerts A."/>
            <person name="Benoit I."/>
            <person name="Boyd A."/>
            <person name="Carlson A."/>
            <person name="Copeland A."/>
            <person name="Coutinho P.M."/>
            <person name="de Vries R.P."/>
            <person name="Ferreira P."/>
            <person name="Findley K."/>
            <person name="Foster B."/>
            <person name="Gaskell J."/>
            <person name="Glotzer D."/>
            <person name="Gorecki P."/>
            <person name="Heitman J."/>
            <person name="Hesse C."/>
            <person name="Hori C."/>
            <person name="Igarashi K."/>
            <person name="Jurgens J.A."/>
            <person name="Kallen N."/>
            <person name="Kersten P."/>
            <person name="Kohler A."/>
            <person name="Kuees U."/>
            <person name="Kumar T.K.A."/>
            <person name="Kuo A."/>
            <person name="LaButti K."/>
            <person name="Larrondo L.F."/>
            <person name="Lindquist E."/>
            <person name="Ling A."/>
            <person name="Lombard V."/>
            <person name="Lucas S."/>
            <person name="Lundell T."/>
            <person name="Martin R."/>
            <person name="McLaughlin D.J."/>
            <person name="Morgenstern I."/>
            <person name="Morin E."/>
            <person name="Murat C."/>
            <person name="Nagy L.G."/>
            <person name="Nolan M."/>
            <person name="Ohm R.A."/>
            <person name="Patyshakuliyeva A."/>
            <person name="Rokas A."/>
            <person name="Ruiz-Duenas F.J."/>
            <person name="Sabat G."/>
            <person name="Salamov A."/>
            <person name="Samejima M."/>
            <person name="Schmutz J."/>
            <person name="Slot J.C."/>
            <person name="St John F."/>
            <person name="Stenlid J."/>
            <person name="Sun H."/>
            <person name="Sun S."/>
            <person name="Syed K."/>
            <person name="Tsang A."/>
            <person name="Wiebenga A."/>
            <person name="Young D."/>
            <person name="Pisabarro A."/>
            <person name="Eastwood D.C."/>
            <person name="Martin F."/>
            <person name="Cullen D."/>
            <person name="Grigoriev I.V."/>
            <person name="Hibbett D.S."/>
        </authorList>
    </citation>
    <scope>NUCLEOTIDE SEQUENCE [LARGE SCALE GENOMIC DNA]</scope>
    <source>
        <strain evidence="2">HHB-11173 SS5</strain>
    </source>
</reference>
<dbReference type="AlphaFoldDB" id="R7S2P4"/>
<organism evidence="1 2">
    <name type="scientific">Punctularia strigosozonata (strain HHB-11173)</name>
    <name type="common">White-rot fungus</name>
    <dbReference type="NCBI Taxonomy" id="741275"/>
    <lineage>
        <taxon>Eukaryota</taxon>
        <taxon>Fungi</taxon>
        <taxon>Dikarya</taxon>
        <taxon>Basidiomycota</taxon>
        <taxon>Agaricomycotina</taxon>
        <taxon>Agaricomycetes</taxon>
        <taxon>Corticiales</taxon>
        <taxon>Punctulariaceae</taxon>
        <taxon>Punctularia</taxon>
    </lineage>
</organism>
<dbReference type="GeneID" id="18883993"/>
<name>R7S2P4_PUNST</name>
<accession>R7S2P4</accession>
<dbReference type="EMBL" id="JH687554">
    <property type="protein sequence ID" value="EIN04483.1"/>
    <property type="molecule type" value="Genomic_DNA"/>
</dbReference>
<evidence type="ECO:0000313" key="2">
    <source>
        <dbReference type="Proteomes" id="UP000054196"/>
    </source>
</evidence>
<evidence type="ECO:0000313" key="1">
    <source>
        <dbReference type="EMBL" id="EIN04483.1"/>
    </source>
</evidence>
<keyword evidence="2" id="KW-1185">Reference proteome</keyword>